<feature type="chain" id="PRO_5038478286" description="Foldase protein PrsA" evidence="13">
    <location>
        <begin position="20"/>
        <end position="321"/>
    </location>
</feature>
<dbReference type="InterPro" id="IPR000297">
    <property type="entry name" value="PPIase_PpiC"/>
</dbReference>
<evidence type="ECO:0000256" key="4">
    <source>
        <dbReference type="ARBA" id="ARBA00022475"/>
    </source>
</evidence>
<evidence type="ECO:0000256" key="2">
    <source>
        <dbReference type="ARBA" id="ARBA00004193"/>
    </source>
</evidence>
<dbReference type="OrthoDB" id="14196at2"/>
<dbReference type="STRING" id="140314.SAMN04488076_11560"/>
<evidence type="ECO:0000313" key="15">
    <source>
        <dbReference type="EMBL" id="CZQ91869.1"/>
    </source>
</evidence>
<name>A0A143YMC8_9LACT</name>
<reference evidence="15 16" key="1">
    <citation type="submission" date="2016-02" db="EMBL/GenBank/DDBJ databases">
        <authorList>
            <person name="Wen L."/>
            <person name="He K."/>
            <person name="Yang H."/>
        </authorList>
    </citation>
    <scope>NUCLEOTIDE SEQUENCE [LARGE SCALE GENOMIC DNA]</scope>
    <source>
        <strain evidence="15">Trichococcus palustris</strain>
    </source>
</reference>
<dbReference type="InterPro" id="IPR023059">
    <property type="entry name" value="Foldase_PrsA"/>
</dbReference>
<feature type="domain" description="PpiC" evidence="14">
    <location>
        <begin position="141"/>
        <end position="232"/>
    </location>
</feature>
<dbReference type="Gene3D" id="3.10.50.40">
    <property type="match status" value="1"/>
</dbReference>
<dbReference type="PANTHER" id="PTHR47245">
    <property type="entry name" value="PEPTIDYLPROLYL ISOMERASE"/>
    <property type="match status" value="1"/>
</dbReference>
<keyword evidence="10 11" id="KW-0449">Lipoprotein</keyword>
<comment type="catalytic activity">
    <reaction evidence="1 11">
        <text>[protein]-peptidylproline (omega=180) = [protein]-peptidylproline (omega=0)</text>
        <dbReference type="Rhea" id="RHEA:16237"/>
        <dbReference type="Rhea" id="RHEA-COMP:10747"/>
        <dbReference type="Rhea" id="RHEA-COMP:10748"/>
        <dbReference type="ChEBI" id="CHEBI:83833"/>
        <dbReference type="ChEBI" id="CHEBI:83834"/>
        <dbReference type="EC" id="5.2.1.8"/>
    </reaction>
</comment>
<comment type="similarity">
    <text evidence="3 11">Belongs to the PrsA family.</text>
</comment>
<dbReference type="Proteomes" id="UP000242754">
    <property type="component" value="Unassembled WGS sequence"/>
</dbReference>
<organism evidence="15 16">
    <name type="scientific">Trichococcus palustris</name>
    <dbReference type="NCBI Taxonomy" id="140314"/>
    <lineage>
        <taxon>Bacteria</taxon>
        <taxon>Bacillati</taxon>
        <taxon>Bacillota</taxon>
        <taxon>Bacilli</taxon>
        <taxon>Lactobacillales</taxon>
        <taxon>Carnobacteriaceae</taxon>
        <taxon>Trichococcus</taxon>
    </lineage>
</organism>
<comment type="function">
    <text evidence="11">Plays a major role in protein secretion by helping the post-translocational extracellular folding of several secreted proteins.</text>
</comment>
<evidence type="ECO:0000313" key="16">
    <source>
        <dbReference type="Proteomes" id="UP000242754"/>
    </source>
</evidence>
<comment type="subcellular location">
    <subcellularLocation>
        <location evidence="2 11">Cell membrane</location>
        <topology evidence="2 11">Lipid-anchor</topology>
    </subcellularLocation>
</comment>
<evidence type="ECO:0000256" key="13">
    <source>
        <dbReference type="SAM" id="SignalP"/>
    </source>
</evidence>
<dbReference type="EC" id="5.2.1.8" evidence="11"/>
<keyword evidence="5 11" id="KW-0732">Signal</keyword>
<dbReference type="SUPFAM" id="SSF109998">
    <property type="entry name" value="Triger factor/SurA peptide-binding domain-like"/>
    <property type="match status" value="1"/>
</dbReference>
<dbReference type="PROSITE" id="PS50198">
    <property type="entry name" value="PPIC_PPIASE_2"/>
    <property type="match status" value="1"/>
</dbReference>
<dbReference type="PROSITE" id="PS51257">
    <property type="entry name" value="PROKAR_LIPOPROTEIN"/>
    <property type="match status" value="1"/>
</dbReference>
<keyword evidence="8 11" id="KW-0564">Palmitate</keyword>
<protein>
    <recommendedName>
        <fullName evidence="11">Foldase protein PrsA</fullName>
        <ecNumber evidence="11">5.2.1.8</ecNumber>
    </recommendedName>
</protein>
<evidence type="ECO:0000256" key="6">
    <source>
        <dbReference type="ARBA" id="ARBA00023110"/>
    </source>
</evidence>
<keyword evidence="6 11" id="KW-0697">Rotamase</keyword>
<evidence type="ECO:0000259" key="14">
    <source>
        <dbReference type="PROSITE" id="PS50198"/>
    </source>
</evidence>
<dbReference type="RefSeq" id="WP_087032971.1">
    <property type="nucleotide sequence ID" value="NZ_FJNE01000003.1"/>
</dbReference>
<accession>A0A143YMC8</accession>
<keyword evidence="16" id="KW-1185">Reference proteome</keyword>
<dbReference type="SUPFAM" id="SSF54534">
    <property type="entry name" value="FKBP-like"/>
    <property type="match status" value="1"/>
</dbReference>
<dbReference type="EMBL" id="FJNE01000003">
    <property type="protein sequence ID" value="CZQ91869.1"/>
    <property type="molecule type" value="Genomic_DNA"/>
</dbReference>
<evidence type="ECO:0000256" key="3">
    <source>
        <dbReference type="ARBA" id="ARBA00006071"/>
    </source>
</evidence>
<dbReference type="AlphaFoldDB" id="A0A143YMC8"/>
<sequence length="321" mass="33961">MKKKLALTSVAFLTAITLAGCASSSQTVATSSAGNITKDELYDAMKSSTGKTVLQRLILIDVLNKAVGKNTLEADAKAEVTSTIAQYGGETSFNYILAQSGFANKDEYQQVLYLNKLIEAAVKAKTSFTDAEVQAYYDTYQPKINVQHILVADEATAVDLINQINGGADFAELAKANSTDTATASKGGETGLFGAGDMVKEFEDAAYALNVGEVTQTPVKTQYGYHIIKMLEKPAKGTLEEERTNIEALMMKDKLADNAYLTSVISTIVQDAKVEIKDKDLSTAIDTFLPAKTTDSSAAASDSAATSGSATSESATSDSAK</sequence>
<dbReference type="GO" id="GO:0006457">
    <property type="term" value="P:protein folding"/>
    <property type="evidence" value="ECO:0007669"/>
    <property type="project" value="UniProtKB-UniRule"/>
</dbReference>
<dbReference type="InterPro" id="IPR046357">
    <property type="entry name" value="PPIase_dom_sf"/>
</dbReference>
<dbReference type="GO" id="GO:0005886">
    <property type="term" value="C:plasma membrane"/>
    <property type="evidence" value="ECO:0007669"/>
    <property type="project" value="UniProtKB-SubCell"/>
</dbReference>
<keyword evidence="9 11" id="KW-0413">Isomerase</keyword>
<keyword evidence="4 11" id="KW-1003">Cell membrane</keyword>
<evidence type="ECO:0000256" key="9">
    <source>
        <dbReference type="ARBA" id="ARBA00023235"/>
    </source>
</evidence>
<evidence type="ECO:0000256" key="12">
    <source>
        <dbReference type="SAM" id="MobiDB-lite"/>
    </source>
</evidence>
<evidence type="ECO:0000256" key="8">
    <source>
        <dbReference type="ARBA" id="ARBA00023139"/>
    </source>
</evidence>
<evidence type="ECO:0000256" key="5">
    <source>
        <dbReference type="ARBA" id="ARBA00022729"/>
    </source>
</evidence>
<gene>
    <name evidence="11" type="primary">prsA</name>
    <name evidence="15" type="ORF">Tpal_1476</name>
</gene>
<evidence type="ECO:0000256" key="10">
    <source>
        <dbReference type="ARBA" id="ARBA00023288"/>
    </source>
</evidence>
<keyword evidence="7 11" id="KW-0472">Membrane</keyword>
<dbReference type="Pfam" id="PF13616">
    <property type="entry name" value="Rotamase_3"/>
    <property type="match status" value="1"/>
</dbReference>
<evidence type="ECO:0000256" key="7">
    <source>
        <dbReference type="ARBA" id="ARBA00023136"/>
    </source>
</evidence>
<dbReference type="HAMAP" id="MF_01145">
    <property type="entry name" value="Foldase_PrsA"/>
    <property type="match status" value="1"/>
</dbReference>
<feature type="signal peptide" evidence="13">
    <location>
        <begin position="1"/>
        <end position="19"/>
    </location>
</feature>
<dbReference type="GO" id="GO:0003755">
    <property type="term" value="F:peptidyl-prolyl cis-trans isomerase activity"/>
    <property type="evidence" value="ECO:0007669"/>
    <property type="project" value="UniProtKB-UniRule"/>
</dbReference>
<dbReference type="PANTHER" id="PTHR47245:SF1">
    <property type="entry name" value="FOLDASE PROTEIN PRSA"/>
    <property type="match status" value="1"/>
</dbReference>
<feature type="region of interest" description="Disordered" evidence="12">
    <location>
        <begin position="293"/>
        <end position="321"/>
    </location>
</feature>
<evidence type="ECO:0000256" key="11">
    <source>
        <dbReference type="HAMAP-Rule" id="MF_01145"/>
    </source>
</evidence>
<evidence type="ECO:0000256" key="1">
    <source>
        <dbReference type="ARBA" id="ARBA00000971"/>
    </source>
</evidence>
<proteinExistence type="inferred from homology"/>
<dbReference type="InterPro" id="IPR050245">
    <property type="entry name" value="PrsA_foldase"/>
</dbReference>
<dbReference type="InterPro" id="IPR027304">
    <property type="entry name" value="Trigger_fact/SurA_dom_sf"/>
</dbReference>